<dbReference type="CDD" id="cd02201">
    <property type="entry name" value="FtsZ_type1"/>
    <property type="match status" value="1"/>
</dbReference>
<dbReference type="InterPro" id="IPR020805">
    <property type="entry name" value="Cell_div_FtsZ_CS"/>
</dbReference>
<dbReference type="PANTHER" id="PTHR30314">
    <property type="entry name" value="CELL DIVISION PROTEIN FTSZ-RELATED"/>
    <property type="match status" value="1"/>
</dbReference>
<gene>
    <name evidence="8" type="primary">ftsZ</name>
    <name evidence="14" type="ORF">ACD_78C00021G0001</name>
</gene>
<dbReference type="PRINTS" id="PR00423">
    <property type="entry name" value="CELLDVISFTSZ"/>
</dbReference>
<feature type="binding site" evidence="8">
    <location>
        <position position="169"/>
    </location>
    <ligand>
        <name>GTP</name>
        <dbReference type="ChEBI" id="CHEBI:37565"/>
    </ligand>
</feature>
<comment type="function">
    <text evidence="8 10">Essential cell division protein that forms a contractile ring structure (Z ring) at the future cell division site. The regulation of the ring assembly controls the timing and the location of cell division. One of the functions of the FtsZ ring is to recruit other cell division proteins to the septum to produce a new cell wall between the dividing cells. Binds GTP and shows GTPase activity.</text>
</comment>
<evidence type="ECO:0000256" key="9">
    <source>
        <dbReference type="NCBIfam" id="TIGR00065"/>
    </source>
</evidence>
<dbReference type="InterPro" id="IPR037103">
    <property type="entry name" value="Tubulin/FtsZ-like_C"/>
</dbReference>
<dbReference type="PROSITE" id="PS01135">
    <property type="entry name" value="FTSZ_2"/>
    <property type="match status" value="1"/>
</dbReference>
<feature type="compositionally biased region" description="Polar residues" evidence="11">
    <location>
        <begin position="374"/>
        <end position="392"/>
    </location>
</feature>
<dbReference type="InterPro" id="IPR000158">
    <property type="entry name" value="Cell_div_FtsZ"/>
</dbReference>
<dbReference type="GO" id="GO:0043093">
    <property type="term" value="P:FtsZ-dependent cytokinesis"/>
    <property type="evidence" value="ECO:0007669"/>
    <property type="project" value="UniProtKB-UniRule"/>
</dbReference>
<keyword evidence="4 8" id="KW-0547">Nucleotide-binding</keyword>
<dbReference type="GO" id="GO:0005737">
    <property type="term" value="C:cytoplasm"/>
    <property type="evidence" value="ECO:0007669"/>
    <property type="project" value="UniProtKB-SubCell"/>
</dbReference>
<dbReference type="GO" id="GO:0005525">
    <property type="term" value="F:GTP binding"/>
    <property type="evidence" value="ECO:0007669"/>
    <property type="project" value="UniProtKB-UniRule"/>
</dbReference>
<feature type="binding site" evidence="8">
    <location>
        <begin position="134"/>
        <end position="136"/>
    </location>
    <ligand>
        <name>GTP</name>
        <dbReference type="ChEBI" id="CHEBI:37565"/>
    </ligand>
</feature>
<feature type="binding site" evidence="8">
    <location>
        <position position="213"/>
    </location>
    <ligand>
        <name>GTP</name>
        <dbReference type="ChEBI" id="CHEBI:37565"/>
    </ligand>
</feature>
<name>K1YYM5_9BACT</name>
<keyword evidence="3 8" id="KW-0132">Cell division</keyword>
<dbReference type="InterPro" id="IPR008280">
    <property type="entry name" value="Tub_FtsZ_C"/>
</dbReference>
<dbReference type="SUPFAM" id="SSF55307">
    <property type="entry name" value="Tubulin C-terminal domain-like"/>
    <property type="match status" value="1"/>
</dbReference>
<evidence type="ECO:0000256" key="5">
    <source>
        <dbReference type="ARBA" id="ARBA00023134"/>
    </source>
</evidence>
<keyword evidence="6 8" id="KW-0717">Septation</keyword>
<comment type="subunit">
    <text evidence="8">Homodimer. Polymerizes to form a dynamic ring structure in a strictly GTP-dependent manner. Interacts directly with several other division proteins.</text>
</comment>
<feature type="region of interest" description="Disordered" evidence="11">
    <location>
        <begin position="371"/>
        <end position="405"/>
    </location>
</feature>
<evidence type="ECO:0000256" key="1">
    <source>
        <dbReference type="ARBA" id="ARBA00009690"/>
    </source>
</evidence>
<dbReference type="SUPFAM" id="SSF52490">
    <property type="entry name" value="Tubulin nucleotide-binding domain-like"/>
    <property type="match status" value="1"/>
</dbReference>
<evidence type="ECO:0000259" key="13">
    <source>
        <dbReference type="SMART" id="SM00865"/>
    </source>
</evidence>
<evidence type="ECO:0000259" key="12">
    <source>
        <dbReference type="SMART" id="SM00864"/>
    </source>
</evidence>
<evidence type="ECO:0000256" key="8">
    <source>
        <dbReference type="HAMAP-Rule" id="MF_00909"/>
    </source>
</evidence>
<keyword evidence="2 8" id="KW-0963">Cytoplasm</keyword>
<feature type="binding site" evidence="8">
    <location>
        <begin position="47"/>
        <end position="51"/>
    </location>
    <ligand>
        <name>GTP</name>
        <dbReference type="ChEBI" id="CHEBI:37565"/>
    </ligand>
</feature>
<dbReference type="InterPro" id="IPR003008">
    <property type="entry name" value="Tubulin_FtsZ_GTPase"/>
</dbReference>
<evidence type="ECO:0000256" key="7">
    <source>
        <dbReference type="ARBA" id="ARBA00023306"/>
    </source>
</evidence>
<evidence type="ECO:0000313" key="14">
    <source>
        <dbReference type="EMBL" id="EKD30524.1"/>
    </source>
</evidence>
<dbReference type="InterPro" id="IPR018316">
    <property type="entry name" value="Tubulin/FtsZ_2-layer-sand-dom"/>
</dbReference>
<keyword evidence="5 8" id="KW-0342">GTP-binding</keyword>
<dbReference type="GO" id="GO:0051258">
    <property type="term" value="P:protein polymerization"/>
    <property type="evidence" value="ECO:0007669"/>
    <property type="project" value="UniProtKB-UniRule"/>
</dbReference>
<dbReference type="InterPro" id="IPR024757">
    <property type="entry name" value="FtsZ_C"/>
</dbReference>
<dbReference type="SMART" id="SM00865">
    <property type="entry name" value="Tubulin_C"/>
    <property type="match status" value="1"/>
</dbReference>
<evidence type="ECO:0000256" key="3">
    <source>
        <dbReference type="ARBA" id="ARBA00022618"/>
    </source>
</evidence>
<evidence type="ECO:0000256" key="6">
    <source>
        <dbReference type="ARBA" id="ARBA00023210"/>
    </source>
</evidence>
<feature type="domain" description="Tubulin/FtsZ GTPase" evidence="12">
    <location>
        <begin position="39"/>
        <end position="231"/>
    </location>
</feature>
<dbReference type="FunFam" id="3.40.50.1440:FF:000023">
    <property type="entry name" value="Cell division protein FtsZ"/>
    <property type="match status" value="1"/>
</dbReference>
<dbReference type="EMBL" id="AMFJ01034021">
    <property type="protein sequence ID" value="EKD30524.1"/>
    <property type="molecule type" value="Genomic_DNA"/>
</dbReference>
<dbReference type="PANTHER" id="PTHR30314:SF3">
    <property type="entry name" value="MITOCHONDRIAL DIVISION PROTEIN FSZA"/>
    <property type="match status" value="1"/>
</dbReference>
<keyword evidence="7 8" id="KW-0131">Cell cycle</keyword>
<comment type="similarity">
    <text evidence="1 8 10">Belongs to the FtsZ family.</text>
</comment>
<organism evidence="14">
    <name type="scientific">uncultured bacterium</name>
    <name type="common">gcode 4</name>
    <dbReference type="NCBI Taxonomy" id="1234023"/>
    <lineage>
        <taxon>Bacteria</taxon>
        <taxon>environmental samples</taxon>
    </lineage>
</organism>
<evidence type="ECO:0000256" key="4">
    <source>
        <dbReference type="ARBA" id="ARBA00022741"/>
    </source>
</evidence>
<dbReference type="InterPro" id="IPR045061">
    <property type="entry name" value="FtsZ/CetZ"/>
</dbReference>
<dbReference type="Gene3D" id="3.30.1330.20">
    <property type="entry name" value="Tubulin/FtsZ, C-terminal domain"/>
    <property type="match status" value="1"/>
</dbReference>
<reference evidence="14" key="1">
    <citation type="journal article" date="2012" name="Science">
        <title>Fermentation, hydrogen, and sulfur metabolism in multiple uncultivated bacterial phyla.</title>
        <authorList>
            <person name="Wrighton K.C."/>
            <person name="Thomas B.C."/>
            <person name="Sharon I."/>
            <person name="Miller C.S."/>
            <person name="Castelle C.J."/>
            <person name="VerBerkmoes N.C."/>
            <person name="Wilkins M.J."/>
            <person name="Hettich R.L."/>
            <person name="Lipton M.S."/>
            <person name="Williams K.H."/>
            <person name="Long P.E."/>
            <person name="Banfield J.F."/>
        </authorList>
    </citation>
    <scope>NUCLEOTIDE SEQUENCE [LARGE SCALE GENOMIC DNA]</scope>
</reference>
<accession>K1YYM5</accession>
<dbReference type="GO" id="GO:0032153">
    <property type="term" value="C:cell division site"/>
    <property type="evidence" value="ECO:0007669"/>
    <property type="project" value="UniProtKB-UniRule"/>
</dbReference>
<comment type="subcellular location">
    <subcellularLocation>
        <location evidence="8">Cytoplasm</location>
    </subcellularLocation>
    <text evidence="8">Assembles at midcell at the inner surface of the cytoplasmic membrane.</text>
</comment>
<dbReference type="InterPro" id="IPR036525">
    <property type="entry name" value="Tubulin/FtsZ_GTPase_sf"/>
</dbReference>
<dbReference type="GO" id="GO:0003924">
    <property type="term" value="F:GTPase activity"/>
    <property type="evidence" value="ECO:0007669"/>
    <property type="project" value="UniProtKB-UniRule"/>
</dbReference>
<dbReference type="Gene3D" id="3.40.50.1440">
    <property type="entry name" value="Tubulin/FtsZ, GTPase domain"/>
    <property type="match status" value="1"/>
</dbReference>
<evidence type="ECO:0000256" key="10">
    <source>
        <dbReference type="RuleBase" id="RU000631"/>
    </source>
</evidence>
<dbReference type="HAMAP" id="MF_00909">
    <property type="entry name" value="FtsZ"/>
    <property type="match status" value="1"/>
</dbReference>
<dbReference type="SMART" id="SM00864">
    <property type="entry name" value="Tubulin"/>
    <property type="match status" value="1"/>
</dbReference>
<dbReference type="Pfam" id="PF12327">
    <property type="entry name" value="FtsZ_C"/>
    <property type="match status" value="1"/>
</dbReference>
<evidence type="ECO:0000256" key="2">
    <source>
        <dbReference type="ARBA" id="ARBA00022490"/>
    </source>
</evidence>
<dbReference type="AlphaFoldDB" id="K1YYM5"/>
<proteinExistence type="inferred from homology"/>
<dbReference type="PROSITE" id="PS01134">
    <property type="entry name" value="FTSZ_1"/>
    <property type="match status" value="1"/>
</dbReference>
<dbReference type="NCBIfam" id="TIGR00065">
    <property type="entry name" value="ftsZ"/>
    <property type="match status" value="1"/>
</dbReference>
<comment type="caution">
    <text evidence="14">The sequence shown here is derived from an EMBL/GenBank/DDBJ whole genome shotgun (WGS) entry which is preliminary data.</text>
</comment>
<evidence type="ECO:0000256" key="11">
    <source>
        <dbReference type="SAM" id="MobiDB-lite"/>
    </source>
</evidence>
<feature type="domain" description="Tubulin/FtsZ 2-layer sandwich" evidence="13">
    <location>
        <begin position="233"/>
        <end position="350"/>
    </location>
</feature>
<dbReference type="Pfam" id="PF00091">
    <property type="entry name" value="Tubulin"/>
    <property type="match status" value="1"/>
</dbReference>
<dbReference type="GO" id="GO:0000917">
    <property type="term" value="P:division septum assembly"/>
    <property type="evidence" value="ECO:0007669"/>
    <property type="project" value="UniProtKB-KW"/>
</dbReference>
<sequence length="405" mass="42647">MAIRKTDDKLKNLLGGGSNFSRNSVEEINVSEYISPIANIKVVGIGGAGSNAINRMIQSGLEGVEFIAVNTDAQALFTSKAQVRINIGRATTRGLGAGANPEIGKKAAEESSEEIKQALAGADMVFVTCGLGGGTGTGAAPIIAEIAKGLGALVIGVVTKPFGFEGQRRFIQAIDGYDRLKEKVDTLITIPNDKILSIIDKKTPLLDAFNIVDEVLNQGVQGVSDLITLPGLINVDFADVRSVMENAGSALMGIGYGSGENRAVEAARAAVDSPLLELSIAGARGLLFNITGGTDLSMFEVDEAARIITEACDPEANIIFGATINENYTGEIKITVVATGFNEETNQRYQEAPKTLSHQFGKKMLGHQAPMHNAPSSQGTIGGMNNPNTPQSELDVPAFLRNKMK</sequence>
<protein>
    <recommendedName>
        <fullName evidence="8 9">Cell division protein FtsZ</fullName>
    </recommendedName>
</protein>
<feature type="binding site" evidence="8">
    <location>
        <position position="165"/>
    </location>
    <ligand>
        <name>GTP</name>
        <dbReference type="ChEBI" id="CHEBI:37565"/>
    </ligand>
</feature>